<evidence type="ECO:0000259" key="6">
    <source>
        <dbReference type="PROSITE" id="PS50043"/>
    </source>
</evidence>
<dbReference type="PROSITE" id="PS50043">
    <property type="entry name" value="HTH_LUXR_2"/>
    <property type="match status" value="1"/>
</dbReference>
<dbReference type="CDD" id="cd17535">
    <property type="entry name" value="REC_NarL-like"/>
    <property type="match status" value="1"/>
</dbReference>
<evidence type="ECO:0000256" key="5">
    <source>
        <dbReference type="PROSITE-ProRule" id="PRU00169"/>
    </source>
</evidence>
<dbReference type="PANTHER" id="PTHR43214:SF24">
    <property type="entry name" value="TRANSCRIPTIONAL REGULATORY PROTEIN NARL-RELATED"/>
    <property type="match status" value="1"/>
</dbReference>
<dbReference type="eggNOG" id="COG2197">
    <property type="taxonomic scope" value="Bacteria"/>
</dbReference>
<evidence type="ECO:0000256" key="4">
    <source>
        <dbReference type="ARBA" id="ARBA00023163"/>
    </source>
</evidence>
<dbReference type="STRING" id="1133849.O3I_014625"/>
<dbReference type="GO" id="GO:0000160">
    <property type="term" value="P:phosphorelay signal transduction system"/>
    <property type="evidence" value="ECO:0007669"/>
    <property type="project" value="InterPro"/>
</dbReference>
<dbReference type="InterPro" id="IPR016032">
    <property type="entry name" value="Sig_transdc_resp-reg_C-effctor"/>
</dbReference>
<dbReference type="PANTHER" id="PTHR43214">
    <property type="entry name" value="TWO-COMPONENT RESPONSE REGULATOR"/>
    <property type="match status" value="1"/>
</dbReference>
<reference evidence="8 9" key="1">
    <citation type="journal article" date="2012" name="J. Bacteriol.">
        <title>Complete genome sequence of Nocardia brasiliensis HUJEG-1.</title>
        <authorList>
            <person name="Vera-Cabrera L."/>
            <person name="Ortiz-Lopez R."/>
            <person name="Elizondo-Gonzalez R."/>
            <person name="Perez-Maya A.A."/>
            <person name="Ocampo-Candiani J."/>
        </authorList>
    </citation>
    <scope>NUCLEOTIDE SEQUENCE [LARGE SCALE GENOMIC DNA]</scope>
    <source>
        <strain evidence="9">ATCC 700358</strain>
    </source>
</reference>
<protein>
    <submittedName>
        <fullName evidence="8">Two-component system response regulator</fullName>
    </submittedName>
</protein>
<dbReference type="AlphaFoldDB" id="K0EZR0"/>
<evidence type="ECO:0000256" key="3">
    <source>
        <dbReference type="ARBA" id="ARBA00023125"/>
    </source>
</evidence>
<dbReference type="PROSITE" id="PS50110">
    <property type="entry name" value="RESPONSE_REGULATORY"/>
    <property type="match status" value="1"/>
</dbReference>
<dbReference type="GO" id="GO:0003677">
    <property type="term" value="F:DNA binding"/>
    <property type="evidence" value="ECO:0007669"/>
    <property type="project" value="UniProtKB-KW"/>
</dbReference>
<keyword evidence="4" id="KW-0804">Transcription</keyword>
<accession>K0EZR0</accession>
<evidence type="ECO:0000256" key="2">
    <source>
        <dbReference type="ARBA" id="ARBA00023015"/>
    </source>
</evidence>
<dbReference type="PRINTS" id="PR00038">
    <property type="entry name" value="HTHLUXR"/>
</dbReference>
<gene>
    <name evidence="8" type="ORF">O3I_014625</name>
</gene>
<dbReference type="InterPro" id="IPR001789">
    <property type="entry name" value="Sig_transdc_resp-reg_receiver"/>
</dbReference>
<dbReference type="SMART" id="SM00421">
    <property type="entry name" value="HTH_LUXR"/>
    <property type="match status" value="1"/>
</dbReference>
<proteinExistence type="predicted"/>
<evidence type="ECO:0000259" key="7">
    <source>
        <dbReference type="PROSITE" id="PS50110"/>
    </source>
</evidence>
<keyword evidence="1" id="KW-0597">Phosphoprotein</keyword>
<keyword evidence="2" id="KW-0805">Transcription regulation</keyword>
<dbReference type="Pfam" id="PF00196">
    <property type="entry name" value="GerE"/>
    <property type="match status" value="1"/>
</dbReference>
<dbReference type="HOGENOM" id="CLU_000445_90_10_11"/>
<comment type="caution">
    <text evidence="5">Lacks conserved residue(s) required for the propagation of feature annotation.</text>
</comment>
<dbReference type="KEGG" id="nbr:O3I_014625"/>
<dbReference type="SUPFAM" id="SSF52172">
    <property type="entry name" value="CheY-like"/>
    <property type="match status" value="1"/>
</dbReference>
<dbReference type="Gene3D" id="3.40.50.2300">
    <property type="match status" value="1"/>
</dbReference>
<name>K0EZR0_NOCB7</name>
<dbReference type="EMBL" id="CP003876">
    <property type="protein sequence ID" value="AFU00886.1"/>
    <property type="molecule type" value="Genomic_DNA"/>
</dbReference>
<dbReference type="SMART" id="SM00448">
    <property type="entry name" value="REC"/>
    <property type="match status" value="1"/>
</dbReference>
<sequence>MAQDDSVTEAPVPQITVVLADQHAVVRAGLRSMLAAVAEFTIVGEAATVSELTRQALRERPDVVVLGLLLSQERTHRVITDILRSCPGLAVLVFGMDEDDGAVRAAINAGARGYVDKSSTAEGIVRAVAGAAAGWAVFSPGSAEALARITAQPATVEVVAFADLTVREREVLELVAAGLSNAAIAGRLHLASKTVSNYLSAIFLKLGVCDRANAILRAREAGFGVALS</sequence>
<dbReference type="InterPro" id="IPR058245">
    <property type="entry name" value="NreC/VraR/RcsB-like_REC"/>
</dbReference>
<dbReference type="Pfam" id="PF00072">
    <property type="entry name" value="Response_reg"/>
    <property type="match status" value="1"/>
</dbReference>
<dbReference type="GO" id="GO:0006355">
    <property type="term" value="P:regulation of DNA-templated transcription"/>
    <property type="evidence" value="ECO:0007669"/>
    <property type="project" value="InterPro"/>
</dbReference>
<evidence type="ECO:0000256" key="1">
    <source>
        <dbReference type="ARBA" id="ARBA00022553"/>
    </source>
</evidence>
<dbReference type="Proteomes" id="UP000006304">
    <property type="component" value="Chromosome"/>
</dbReference>
<dbReference type="SUPFAM" id="SSF46894">
    <property type="entry name" value="C-terminal effector domain of the bipartite response regulators"/>
    <property type="match status" value="1"/>
</dbReference>
<evidence type="ECO:0000313" key="9">
    <source>
        <dbReference type="Proteomes" id="UP000006304"/>
    </source>
</evidence>
<dbReference type="PROSITE" id="PS00622">
    <property type="entry name" value="HTH_LUXR_1"/>
    <property type="match status" value="1"/>
</dbReference>
<evidence type="ECO:0000313" key="8">
    <source>
        <dbReference type="EMBL" id="AFU00886.1"/>
    </source>
</evidence>
<keyword evidence="9" id="KW-1185">Reference proteome</keyword>
<dbReference type="InterPro" id="IPR000792">
    <property type="entry name" value="Tscrpt_reg_LuxR_C"/>
</dbReference>
<feature type="domain" description="Response regulatory" evidence="7">
    <location>
        <begin position="16"/>
        <end position="132"/>
    </location>
</feature>
<dbReference type="InterPro" id="IPR011006">
    <property type="entry name" value="CheY-like_superfamily"/>
</dbReference>
<keyword evidence="3" id="KW-0238">DNA-binding</keyword>
<organism evidence="8 9">
    <name type="scientific">Nocardia brasiliensis (strain ATCC 700358 / HUJEG-1)</name>
    <dbReference type="NCBI Taxonomy" id="1133849"/>
    <lineage>
        <taxon>Bacteria</taxon>
        <taxon>Bacillati</taxon>
        <taxon>Actinomycetota</taxon>
        <taxon>Actinomycetes</taxon>
        <taxon>Mycobacteriales</taxon>
        <taxon>Nocardiaceae</taxon>
        <taxon>Nocardia</taxon>
    </lineage>
</organism>
<feature type="domain" description="HTH luxR-type" evidence="6">
    <location>
        <begin position="157"/>
        <end position="222"/>
    </location>
</feature>
<dbReference type="InterPro" id="IPR039420">
    <property type="entry name" value="WalR-like"/>
</dbReference>
<dbReference type="CDD" id="cd06170">
    <property type="entry name" value="LuxR_C_like"/>
    <property type="match status" value="1"/>
</dbReference>